<feature type="region of interest" description="Disordered" evidence="1">
    <location>
        <begin position="244"/>
        <end position="276"/>
    </location>
</feature>
<accession>A0A2K3PB33</accession>
<reference evidence="2 3" key="2">
    <citation type="journal article" date="2017" name="Front. Plant Sci.">
        <title>Gene Classification and Mining of Molecular Markers Useful in Red Clover (Trifolium pratense) Breeding.</title>
        <authorList>
            <person name="Istvanek J."/>
            <person name="Dluhosova J."/>
            <person name="Dluhos P."/>
            <person name="Patkova L."/>
            <person name="Nedelnik J."/>
            <person name="Repkova J."/>
        </authorList>
    </citation>
    <scope>NUCLEOTIDE SEQUENCE [LARGE SCALE GENOMIC DNA]</scope>
    <source>
        <strain evidence="3">cv. Tatra</strain>
        <tissue evidence="2">Young leaves</tissue>
    </source>
</reference>
<dbReference type="EMBL" id="ASHM01005320">
    <property type="protein sequence ID" value="PNY12485.1"/>
    <property type="molecule type" value="Genomic_DNA"/>
</dbReference>
<feature type="compositionally biased region" description="Basic and acidic residues" evidence="1">
    <location>
        <begin position="257"/>
        <end position="269"/>
    </location>
</feature>
<reference evidence="2 3" key="1">
    <citation type="journal article" date="2014" name="Am. J. Bot.">
        <title>Genome assembly and annotation for red clover (Trifolium pratense; Fabaceae).</title>
        <authorList>
            <person name="Istvanek J."/>
            <person name="Jaros M."/>
            <person name="Krenek A."/>
            <person name="Repkova J."/>
        </authorList>
    </citation>
    <scope>NUCLEOTIDE SEQUENCE [LARGE SCALE GENOMIC DNA]</scope>
    <source>
        <strain evidence="3">cv. Tatra</strain>
        <tissue evidence="2">Young leaves</tissue>
    </source>
</reference>
<sequence length="596" mass="64944">MVLLEASKLTLPNPSSLSSSHSSTSSSILFEPSSLSLAITHSNSSISLYPSFSPLSSNLQFPQTLIPKPTSSSTFLILQKSPISTNPNSDNSVVFIVCGPHKAGSQILLRFYHLNGKSNVFSRVNRISCGSRSGFVRFEPELGVLMNVKHGVSVKVVGSVNYFAVYSVSSLKVWVFAVKMTEGDDGGSGGGLSLMKCAVIRCSRPVWSLSISFGFLILGEENGVRVFGLRRLVKGKMVVRRVGHSNSKSSLKQLSNGDHHGRSGGDRGGKSRGGNGVLDATCNGGLEGKIEKHGVAGRDACPNVLMHAKQTNVKSKNDNKDGGACFLALKGNEIETKSTSKVSRSVKAISIQALSQKMFLILDSHGDLHLLCLHNSGFGIDITGNVRQLPRVMNVQCLAVHPDISTTSQTIWLSDGCHSVHMLTTTDMENGLNEADGNDGDEKLMRFPVTQVLFSSEKIQDIIPISSNSILIHGQVASISHLFHLDIDHLGSLDVLIHTYVVPGYILSFIVLWLPYHTVLPQDTGDLERYITIGSWNWLNIRAVEFKSSKPLVLQNPSQQTVRLHESIKLFILFWRLAENLVFLAKELSRVDDMKA</sequence>
<proteinExistence type="predicted"/>
<evidence type="ECO:0000256" key="1">
    <source>
        <dbReference type="SAM" id="MobiDB-lite"/>
    </source>
</evidence>
<evidence type="ECO:0000313" key="2">
    <source>
        <dbReference type="EMBL" id="PNY12485.1"/>
    </source>
</evidence>
<dbReference type="PANTHER" id="PTHR37383:SF1">
    <property type="entry name" value="OS01G0694200 PROTEIN"/>
    <property type="match status" value="1"/>
</dbReference>
<comment type="caution">
    <text evidence="2">The sequence shown here is derived from an EMBL/GenBank/DDBJ whole genome shotgun (WGS) entry which is preliminary data.</text>
</comment>
<dbReference type="PANTHER" id="PTHR37383">
    <property type="entry name" value="OS01G0694200 PROTEIN"/>
    <property type="match status" value="1"/>
</dbReference>
<name>A0A2K3PB33_TRIPR</name>
<dbReference type="AlphaFoldDB" id="A0A2K3PB33"/>
<evidence type="ECO:0000313" key="3">
    <source>
        <dbReference type="Proteomes" id="UP000236291"/>
    </source>
</evidence>
<gene>
    <name evidence="2" type="ORF">L195_g009116</name>
</gene>
<feature type="compositionally biased region" description="Low complexity" evidence="1">
    <location>
        <begin position="245"/>
        <end position="256"/>
    </location>
</feature>
<organism evidence="2 3">
    <name type="scientific">Trifolium pratense</name>
    <name type="common">Red clover</name>
    <dbReference type="NCBI Taxonomy" id="57577"/>
    <lineage>
        <taxon>Eukaryota</taxon>
        <taxon>Viridiplantae</taxon>
        <taxon>Streptophyta</taxon>
        <taxon>Embryophyta</taxon>
        <taxon>Tracheophyta</taxon>
        <taxon>Spermatophyta</taxon>
        <taxon>Magnoliopsida</taxon>
        <taxon>eudicotyledons</taxon>
        <taxon>Gunneridae</taxon>
        <taxon>Pentapetalae</taxon>
        <taxon>rosids</taxon>
        <taxon>fabids</taxon>
        <taxon>Fabales</taxon>
        <taxon>Fabaceae</taxon>
        <taxon>Papilionoideae</taxon>
        <taxon>50 kb inversion clade</taxon>
        <taxon>NPAAA clade</taxon>
        <taxon>Hologalegina</taxon>
        <taxon>IRL clade</taxon>
        <taxon>Trifolieae</taxon>
        <taxon>Trifolium</taxon>
    </lineage>
</organism>
<dbReference type="STRING" id="57577.A0A2K3PB33"/>
<dbReference type="Proteomes" id="UP000236291">
    <property type="component" value="Unassembled WGS sequence"/>
</dbReference>
<protein>
    <submittedName>
        <fullName evidence="2">Uncharacterized protein</fullName>
    </submittedName>
</protein>